<keyword evidence="3 6" id="KW-0812">Transmembrane</keyword>
<keyword evidence="5 6" id="KW-0472">Membrane</keyword>
<reference evidence="8 9" key="1">
    <citation type="submission" date="2018-09" db="EMBL/GenBank/DDBJ databases">
        <title>Genome comparison of Alicycliphilus sp. BQ1, a polyurethanolytic bacterium, with its closest phylogenetic relatives Alicycliphilus denitrificans BC and K601, unable to attack polyurethane.</title>
        <authorList>
            <person name="Loza-Tavera H."/>
            <person name="Lozano L."/>
            <person name="Cevallos M."/>
            <person name="Maya-Lucas O."/>
            <person name="Garcia-Mena J."/>
            <person name="Hernandez J."/>
        </authorList>
    </citation>
    <scope>NUCLEOTIDE SEQUENCE [LARGE SCALE GENOMIC DNA]</scope>
    <source>
        <strain evidence="8 9">BQ1</strain>
    </source>
</reference>
<feature type="transmembrane region" description="Helical" evidence="6">
    <location>
        <begin position="362"/>
        <end position="384"/>
    </location>
</feature>
<dbReference type="InterPro" id="IPR020846">
    <property type="entry name" value="MFS_dom"/>
</dbReference>
<proteinExistence type="predicted"/>
<dbReference type="CDD" id="cd17319">
    <property type="entry name" value="MFS_ExuT_GudP_like"/>
    <property type="match status" value="1"/>
</dbReference>
<dbReference type="Proteomes" id="UP000216225">
    <property type="component" value="Unassembled WGS sequence"/>
</dbReference>
<feature type="transmembrane region" description="Helical" evidence="6">
    <location>
        <begin position="396"/>
        <end position="416"/>
    </location>
</feature>
<dbReference type="GO" id="GO:0016020">
    <property type="term" value="C:membrane"/>
    <property type="evidence" value="ECO:0007669"/>
    <property type="project" value="UniProtKB-SubCell"/>
</dbReference>
<feature type="domain" description="Major facilitator superfamily (MFS) profile" evidence="7">
    <location>
        <begin position="16"/>
        <end position="420"/>
    </location>
</feature>
<feature type="transmembrane region" description="Helical" evidence="6">
    <location>
        <begin position="50"/>
        <end position="70"/>
    </location>
</feature>
<dbReference type="GO" id="GO:0022857">
    <property type="term" value="F:transmembrane transporter activity"/>
    <property type="evidence" value="ECO:0007669"/>
    <property type="project" value="InterPro"/>
</dbReference>
<feature type="transmembrane region" description="Helical" evidence="6">
    <location>
        <begin position="82"/>
        <end position="100"/>
    </location>
</feature>
<feature type="transmembrane region" description="Helical" evidence="6">
    <location>
        <begin position="175"/>
        <end position="198"/>
    </location>
</feature>
<dbReference type="AlphaFoldDB" id="A0A420KEX8"/>
<feature type="transmembrane region" description="Helical" evidence="6">
    <location>
        <begin position="331"/>
        <end position="350"/>
    </location>
</feature>
<evidence type="ECO:0000256" key="6">
    <source>
        <dbReference type="SAM" id="Phobius"/>
    </source>
</evidence>
<dbReference type="PROSITE" id="PS50850">
    <property type="entry name" value="MFS"/>
    <property type="match status" value="1"/>
</dbReference>
<dbReference type="Pfam" id="PF07690">
    <property type="entry name" value="MFS_1"/>
    <property type="match status" value="1"/>
</dbReference>
<keyword evidence="4 6" id="KW-1133">Transmembrane helix</keyword>
<dbReference type="PANTHER" id="PTHR43791">
    <property type="entry name" value="PERMEASE-RELATED"/>
    <property type="match status" value="1"/>
</dbReference>
<dbReference type="InterPro" id="IPR011701">
    <property type="entry name" value="MFS"/>
</dbReference>
<dbReference type="PANTHER" id="PTHR43791:SF36">
    <property type="entry name" value="TRANSPORTER, PUTATIVE (AFU_ORTHOLOGUE AFUA_6G08340)-RELATED"/>
    <property type="match status" value="1"/>
</dbReference>
<accession>A0A420KEX8</accession>
<gene>
    <name evidence="8" type="ORF">CE154_001590</name>
</gene>
<name>A0A420KEX8_9BURK</name>
<feature type="transmembrane region" description="Helical" evidence="6">
    <location>
        <begin position="140"/>
        <end position="163"/>
    </location>
</feature>
<dbReference type="Gene3D" id="1.20.1250.20">
    <property type="entry name" value="MFS general substrate transporter like domains"/>
    <property type="match status" value="2"/>
</dbReference>
<evidence type="ECO:0000313" key="9">
    <source>
        <dbReference type="Proteomes" id="UP000216225"/>
    </source>
</evidence>
<keyword evidence="2" id="KW-0813">Transport</keyword>
<evidence type="ECO:0000256" key="2">
    <source>
        <dbReference type="ARBA" id="ARBA00022448"/>
    </source>
</evidence>
<feature type="transmembrane region" description="Helical" evidence="6">
    <location>
        <begin position="305"/>
        <end position="325"/>
    </location>
</feature>
<dbReference type="RefSeq" id="WP_094434576.1">
    <property type="nucleotide sequence ID" value="NZ_NKDB02000001.1"/>
</dbReference>
<evidence type="ECO:0000256" key="4">
    <source>
        <dbReference type="ARBA" id="ARBA00022989"/>
    </source>
</evidence>
<dbReference type="FunFam" id="1.20.1250.20:FF:000018">
    <property type="entry name" value="MFS transporter permease"/>
    <property type="match status" value="1"/>
</dbReference>
<feature type="transmembrane region" description="Helical" evidence="6">
    <location>
        <begin position="272"/>
        <end position="293"/>
    </location>
</feature>
<evidence type="ECO:0000313" key="8">
    <source>
        <dbReference type="EMBL" id="RKJ98488.1"/>
    </source>
</evidence>
<evidence type="ECO:0000259" key="7">
    <source>
        <dbReference type="PROSITE" id="PS50850"/>
    </source>
</evidence>
<dbReference type="SUPFAM" id="SSF103473">
    <property type="entry name" value="MFS general substrate transporter"/>
    <property type="match status" value="1"/>
</dbReference>
<sequence>MTENQKDVYAKVAWKLLPILFISYIVSYLDRVNIGFAALRMQQDLNFSDAIYGLGAGVFFIGYVLFEVPSNLFLTRIGARKTIMRIMIAWGIVSSCMMFVKTPMQFYIIRFLLGAFEAGFFPGIILYLTYWFPAHRRGGIIAVFMSAIAIAGIVGGPVSGWIIKYMDGTHGLHGWQWMFLLEGAPAIILGIIAAFILADSPQEAKWLTAAERSQIAREVGSPNDGSKHDLKDVVRNPRVYALALVYFSVICGLYILGFWLPSMIKNYGVADPFHIGLLTAVPFIASALGMIIIGRHSDATGERRWHLFSCMIVTAIALVACTSVPDSLVLGLVFLSVAAVGLYAAMPLFWTIPTLYLSSNAAAGGIALINSLALFGGFTSPAVLGFVKTNTGSINAGLYFFAAVLTVGACVLIWTIPRRLIMGKSIHNPDMDAGRLVSRVAGSLGSLAEGNLAAGRFHAKDASAK</sequence>
<dbReference type="InterPro" id="IPR036259">
    <property type="entry name" value="MFS_trans_sf"/>
</dbReference>
<comment type="caution">
    <text evidence="8">The sequence shown here is derived from an EMBL/GenBank/DDBJ whole genome shotgun (WGS) entry which is preliminary data.</text>
</comment>
<feature type="transmembrane region" description="Helical" evidence="6">
    <location>
        <begin position="106"/>
        <end position="128"/>
    </location>
</feature>
<dbReference type="EMBL" id="NKDB02000001">
    <property type="protein sequence ID" value="RKJ98488.1"/>
    <property type="molecule type" value="Genomic_DNA"/>
</dbReference>
<protein>
    <submittedName>
        <fullName evidence="8">MFS transporter</fullName>
    </submittedName>
</protein>
<evidence type="ECO:0000256" key="1">
    <source>
        <dbReference type="ARBA" id="ARBA00004141"/>
    </source>
</evidence>
<feature type="transmembrane region" description="Helical" evidence="6">
    <location>
        <begin position="12"/>
        <end position="30"/>
    </location>
</feature>
<feature type="transmembrane region" description="Helical" evidence="6">
    <location>
        <begin position="239"/>
        <end position="260"/>
    </location>
</feature>
<evidence type="ECO:0000256" key="5">
    <source>
        <dbReference type="ARBA" id="ARBA00023136"/>
    </source>
</evidence>
<comment type="subcellular location">
    <subcellularLocation>
        <location evidence="1">Membrane</location>
        <topology evidence="1">Multi-pass membrane protein</topology>
    </subcellularLocation>
</comment>
<organism evidence="8 9">
    <name type="scientific">Alicycliphilus denitrificans</name>
    <dbReference type="NCBI Taxonomy" id="179636"/>
    <lineage>
        <taxon>Bacteria</taxon>
        <taxon>Pseudomonadati</taxon>
        <taxon>Pseudomonadota</taxon>
        <taxon>Betaproteobacteria</taxon>
        <taxon>Burkholderiales</taxon>
        <taxon>Comamonadaceae</taxon>
        <taxon>Alicycliphilus</taxon>
    </lineage>
</organism>
<evidence type="ECO:0000256" key="3">
    <source>
        <dbReference type="ARBA" id="ARBA00022692"/>
    </source>
</evidence>